<gene>
    <name evidence="1" type="ORF">EV182_006269</name>
</gene>
<reference evidence="1" key="1">
    <citation type="submission" date="2022-06" db="EMBL/GenBank/DDBJ databases">
        <title>Phylogenomic reconstructions and comparative analyses of Kickxellomycotina fungi.</title>
        <authorList>
            <person name="Reynolds N.K."/>
            <person name="Stajich J.E."/>
            <person name="Barry K."/>
            <person name="Grigoriev I.V."/>
            <person name="Crous P."/>
            <person name="Smith M.E."/>
        </authorList>
    </citation>
    <scope>NUCLEOTIDE SEQUENCE</scope>
    <source>
        <strain evidence="1">RSA 2271</strain>
    </source>
</reference>
<sequence>MSKGGRCPPPPGDQDDLMNDAGDLMLREQRSSSLNYTHTTLSRSLLSRMFMHIPLLSRILEPWTVAAPQLGKQQQAGADSERVRALVFESMPQTMDHAWGRRQGARQIGQIFTGGDEEQVTLFHGFKQKVSEQQQQQQQQQQRQQQVETPMPPLPHARGSSRSDAIALEDHDIVEIDEMIAVLLESTRLPSQRSQ</sequence>
<protein>
    <submittedName>
        <fullName evidence="1">Uncharacterized protein</fullName>
    </submittedName>
</protein>
<dbReference type="EMBL" id="JAMZIH010007664">
    <property type="protein sequence ID" value="KAJ1672899.1"/>
    <property type="molecule type" value="Genomic_DNA"/>
</dbReference>
<dbReference type="Proteomes" id="UP001145114">
    <property type="component" value="Unassembled WGS sequence"/>
</dbReference>
<feature type="non-terminal residue" evidence="1">
    <location>
        <position position="195"/>
    </location>
</feature>
<comment type="caution">
    <text evidence="1">The sequence shown here is derived from an EMBL/GenBank/DDBJ whole genome shotgun (WGS) entry which is preliminary data.</text>
</comment>
<evidence type="ECO:0000313" key="1">
    <source>
        <dbReference type="EMBL" id="KAJ1672899.1"/>
    </source>
</evidence>
<evidence type="ECO:0000313" key="2">
    <source>
        <dbReference type="Proteomes" id="UP001145114"/>
    </source>
</evidence>
<organism evidence="1 2">
    <name type="scientific">Spiromyces aspiralis</name>
    <dbReference type="NCBI Taxonomy" id="68401"/>
    <lineage>
        <taxon>Eukaryota</taxon>
        <taxon>Fungi</taxon>
        <taxon>Fungi incertae sedis</taxon>
        <taxon>Zoopagomycota</taxon>
        <taxon>Kickxellomycotina</taxon>
        <taxon>Kickxellomycetes</taxon>
        <taxon>Kickxellales</taxon>
        <taxon>Kickxellaceae</taxon>
        <taxon>Spiromyces</taxon>
    </lineage>
</organism>
<keyword evidence="2" id="KW-1185">Reference proteome</keyword>
<proteinExistence type="predicted"/>
<name>A0ACC1H8S9_9FUNG</name>
<accession>A0ACC1H8S9</accession>